<organism evidence="1 2">
    <name type="scientific">Parabacteroides gordonii MS-1 = DSM 23371</name>
    <dbReference type="NCBI Taxonomy" id="1203610"/>
    <lineage>
        <taxon>Bacteria</taxon>
        <taxon>Pseudomonadati</taxon>
        <taxon>Bacteroidota</taxon>
        <taxon>Bacteroidia</taxon>
        <taxon>Bacteroidales</taxon>
        <taxon>Tannerellaceae</taxon>
        <taxon>Parabacteroides</taxon>
    </lineage>
</organism>
<name>A0A0F5JFY2_9BACT</name>
<reference evidence="1 2" key="1">
    <citation type="submission" date="2013-04" db="EMBL/GenBank/DDBJ databases">
        <title>The Genome Sequence of Parabacteroides gordonii DSM 23371.</title>
        <authorList>
            <consortium name="The Broad Institute Genomics Platform"/>
            <person name="Earl A."/>
            <person name="Ward D."/>
            <person name="Feldgarden M."/>
            <person name="Gevers D."/>
            <person name="Martens E."/>
            <person name="Sakamoto M."/>
            <person name="Benno Y."/>
            <person name="Suzuki N."/>
            <person name="Matsunaga N."/>
            <person name="Koshihara K."/>
            <person name="Seki M."/>
            <person name="Komiya H."/>
            <person name="Walker B."/>
            <person name="Young S."/>
            <person name="Zeng Q."/>
            <person name="Gargeya S."/>
            <person name="Fitzgerald M."/>
            <person name="Haas B."/>
            <person name="Abouelleil A."/>
            <person name="Allen A.W."/>
            <person name="Alvarado L."/>
            <person name="Arachchi H.M."/>
            <person name="Berlin A.M."/>
            <person name="Chapman S.B."/>
            <person name="Gainer-Dewar J."/>
            <person name="Goldberg J."/>
            <person name="Griggs A."/>
            <person name="Gujja S."/>
            <person name="Hansen M."/>
            <person name="Howarth C."/>
            <person name="Imamovic A."/>
            <person name="Ireland A."/>
            <person name="Larimer J."/>
            <person name="McCowan C."/>
            <person name="Murphy C."/>
            <person name="Pearson M."/>
            <person name="Poon T.W."/>
            <person name="Priest M."/>
            <person name="Roberts A."/>
            <person name="Saif S."/>
            <person name="Shea T."/>
            <person name="Sisk P."/>
            <person name="Sykes S."/>
            <person name="Wortman J."/>
            <person name="Nusbaum C."/>
            <person name="Birren B."/>
        </authorList>
    </citation>
    <scope>NUCLEOTIDE SEQUENCE [LARGE SCALE GENOMIC DNA]</scope>
    <source>
        <strain evidence="1 2">MS-1</strain>
    </source>
</reference>
<dbReference type="Gene3D" id="2.60.40.3080">
    <property type="match status" value="1"/>
</dbReference>
<dbReference type="PATRIC" id="fig|1203610.3.peg.2302"/>
<evidence type="ECO:0000313" key="1">
    <source>
        <dbReference type="EMBL" id="KKB56608.1"/>
    </source>
</evidence>
<accession>A0A0F5JFY2</accession>
<keyword evidence="2" id="KW-1185">Reference proteome</keyword>
<dbReference type="Proteomes" id="UP000033035">
    <property type="component" value="Unassembled WGS sequence"/>
</dbReference>
<evidence type="ECO:0000313" key="2">
    <source>
        <dbReference type="Proteomes" id="UP000033035"/>
    </source>
</evidence>
<comment type="caution">
    <text evidence="1">The sequence shown here is derived from an EMBL/GenBank/DDBJ whole genome shotgun (WGS) entry which is preliminary data.</text>
</comment>
<sequence>MALLCVTMAGFAKRDKIDLDDQSRSLKPFIEVYIDNQMLEFEISEELGTLDILIEDVSGNVVFSSVIGGNHVAIPLGLDLKKGDYVLIIANKENILLGNFSIEE</sequence>
<dbReference type="HOGENOM" id="CLU_2194402_0_0_10"/>
<dbReference type="InterPro" id="IPR021638">
    <property type="entry name" value="DUF3244"/>
</dbReference>
<dbReference type="EMBL" id="AQHW01000014">
    <property type="protein sequence ID" value="KKB56608.1"/>
    <property type="molecule type" value="Genomic_DNA"/>
</dbReference>
<evidence type="ECO:0008006" key="3">
    <source>
        <dbReference type="Google" id="ProtNLM"/>
    </source>
</evidence>
<protein>
    <recommendedName>
        <fullName evidence="3">DUF3244 domain-containing protein</fullName>
    </recommendedName>
</protein>
<dbReference type="Pfam" id="PF11589">
    <property type="entry name" value="DUF3244"/>
    <property type="match status" value="1"/>
</dbReference>
<gene>
    <name evidence="1" type="ORF">HMPREF1536_02244</name>
</gene>
<dbReference type="AlphaFoldDB" id="A0A0F5JFY2"/>
<dbReference type="STRING" id="1203610.HMPREF1536_02244"/>
<proteinExistence type="predicted"/>